<keyword evidence="10" id="KW-0100">Branched-chain amino acid biosynthesis</keyword>
<evidence type="ECO:0000256" key="10">
    <source>
        <dbReference type="ARBA" id="ARBA00023304"/>
    </source>
</evidence>
<reference evidence="14 15" key="1">
    <citation type="submission" date="2018-05" db="EMBL/GenBank/DDBJ databases">
        <title>Genomic Encyclopedia of Type Strains, Phase IV (KMG-IV): sequencing the most valuable type-strain genomes for metagenomic binning, comparative biology and taxonomic classification.</title>
        <authorList>
            <person name="Goeker M."/>
        </authorList>
    </citation>
    <scope>NUCLEOTIDE SEQUENCE [LARGE SCALE GENOMIC DNA]</scope>
    <source>
        <strain evidence="14 15">DSM 16791</strain>
    </source>
</reference>
<dbReference type="EC" id="2.6.1.42" evidence="7"/>
<dbReference type="PANTHER" id="PTHR42743:SF11">
    <property type="entry name" value="AMINODEOXYCHORISMATE LYASE"/>
    <property type="match status" value="1"/>
</dbReference>
<dbReference type="OrthoDB" id="9805628at2"/>
<keyword evidence="15" id="KW-1185">Reference proteome</keyword>
<dbReference type="GO" id="GO:0004084">
    <property type="term" value="F:branched-chain-amino-acid transaminase activity"/>
    <property type="evidence" value="ECO:0007669"/>
    <property type="project" value="UniProtKB-EC"/>
</dbReference>
<evidence type="ECO:0000256" key="6">
    <source>
        <dbReference type="ARBA" id="ARBA00009320"/>
    </source>
</evidence>
<evidence type="ECO:0000256" key="8">
    <source>
        <dbReference type="ARBA" id="ARBA00014472"/>
    </source>
</evidence>
<evidence type="ECO:0000256" key="13">
    <source>
        <dbReference type="ARBA" id="ARBA00049229"/>
    </source>
</evidence>
<dbReference type="GO" id="GO:0009082">
    <property type="term" value="P:branched-chain amino acid biosynthetic process"/>
    <property type="evidence" value="ECO:0007669"/>
    <property type="project" value="UniProtKB-KW"/>
</dbReference>
<dbReference type="InterPro" id="IPR001544">
    <property type="entry name" value="Aminotrans_IV"/>
</dbReference>
<dbReference type="InterPro" id="IPR036038">
    <property type="entry name" value="Aminotransferase-like"/>
</dbReference>
<dbReference type="InterPro" id="IPR043132">
    <property type="entry name" value="BCAT-like_C"/>
</dbReference>
<dbReference type="InterPro" id="IPR050571">
    <property type="entry name" value="Class-IV_PLP-Dep_Aminotrnsfr"/>
</dbReference>
<comment type="catalytic activity">
    <reaction evidence="11">
        <text>L-valine + 2-oxoglutarate = 3-methyl-2-oxobutanoate + L-glutamate</text>
        <dbReference type="Rhea" id="RHEA:24813"/>
        <dbReference type="ChEBI" id="CHEBI:11851"/>
        <dbReference type="ChEBI" id="CHEBI:16810"/>
        <dbReference type="ChEBI" id="CHEBI:29985"/>
        <dbReference type="ChEBI" id="CHEBI:57762"/>
        <dbReference type="EC" id="2.6.1.42"/>
    </reaction>
</comment>
<dbReference type="GO" id="GO:0005829">
    <property type="term" value="C:cytosol"/>
    <property type="evidence" value="ECO:0007669"/>
    <property type="project" value="TreeGrafter"/>
</dbReference>
<evidence type="ECO:0000256" key="11">
    <source>
        <dbReference type="ARBA" id="ARBA00048212"/>
    </source>
</evidence>
<dbReference type="FunFam" id="3.20.10.10:FF:000002">
    <property type="entry name" value="D-alanine aminotransferase"/>
    <property type="match status" value="1"/>
</dbReference>
<evidence type="ECO:0000256" key="5">
    <source>
        <dbReference type="ARBA" id="ARBA00005072"/>
    </source>
</evidence>
<keyword evidence="10" id="KW-0028">Amino-acid biosynthesis</keyword>
<comment type="catalytic activity">
    <reaction evidence="13">
        <text>L-leucine + 2-oxoglutarate = 4-methyl-2-oxopentanoate + L-glutamate</text>
        <dbReference type="Rhea" id="RHEA:18321"/>
        <dbReference type="ChEBI" id="CHEBI:16810"/>
        <dbReference type="ChEBI" id="CHEBI:17865"/>
        <dbReference type="ChEBI" id="CHEBI:29985"/>
        <dbReference type="ChEBI" id="CHEBI:57427"/>
        <dbReference type="EC" id="2.6.1.42"/>
    </reaction>
</comment>
<dbReference type="AlphaFoldDB" id="A0A317PDW2"/>
<sequence length="293" mass="31971">MLADPGQDNRQVYVNGAFVPAGEATISVFDRGFLMADAVYEVTAVVGGKLVDLTCHMNRLHQSLEALEIPDPHSLDAWRELHRAVVARNSLAEGLVYVQVSRGSTGERDIARPEVDPSPTVVLFSRSIPGFMTPLSMHTGLKIMSVPDLRWGRCDIKSVQLIYTSMAKLIAKRSGVNDVWYVDNGIVTEGTSHNAGIVVGREIITHPADAGILPGVTRAALIRLAREEGYQVSERGFALEEAYAASEAFATAAMSYFLPIVQIDGRRIGTGTPGETVRKLRRIYAEEALRHAE</sequence>
<evidence type="ECO:0000256" key="7">
    <source>
        <dbReference type="ARBA" id="ARBA00013053"/>
    </source>
</evidence>
<evidence type="ECO:0000256" key="9">
    <source>
        <dbReference type="ARBA" id="ARBA00022898"/>
    </source>
</evidence>
<comment type="caution">
    <text evidence="14">The sequence shown here is derived from an EMBL/GenBank/DDBJ whole genome shotgun (WGS) entry which is preliminary data.</text>
</comment>
<protein>
    <recommendedName>
        <fullName evidence="8">Probable branched-chain-amino-acid aminotransferase</fullName>
        <ecNumber evidence="7">2.6.1.42</ecNumber>
    </recommendedName>
</protein>
<dbReference type="EMBL" id="QGTR01000007">
    <property type="protein sequence ID" value="PWV97098.1"/>
    <property type="molecule type" value="Genomic_DNA"/>
</dbReference>
<dbReference type="GO" id="GO:0008652">
    <property type="term" value="P:amino acid biosynthetic process"/>
    <property type="evidence" value="ECO:0007669"/>
    <property type="project" value="UniProtKB-ARBA"/>
</dbReference>
<comment type="pathway">
    <text evidence="4">Amino-acid biosynthesis; L-valine biosynthesis; L-valine from pyruvate: step 4/4.</text>
</comment>
<accession>A0A317PDW2</accession>
<evidence type="ECO:0000256" key="3">
    <source>
        <dbReference type="ARBA" id="ARBA00004824"/>
    </source>
</evidence>
<name>A0A317PDW2_9HYPH</name>
<evidence type="ECO:0000313" key="15">
    <source>
        <dbReference type="Proteomes" id="UP000246352"/>
    </source>
</evidence>
<organism evidence="14 15">
    <name type="scientific">Hoeflea marina</name>
    <dbReference type="NCBI Taxonomy" id="274592"/>
    <lineage>
        <taxon>Bacteria</taxon>
        <taxon>Pseudomonadati</taxon>
        <taxon>Pseudomonadota</taxon>
        <taxon>Alphaproteobacteria</taxon>
        <taxon>Hyphomicrobiales</taxon>
        <taxon>Rhizobiaceae</taxon>
        <taxon>Hoeflea</taxon>
    </lineage>
</organism>
<comment type="pathway">
    <text evidence="3">Amino-acid biosynthesis; L-isoleucine biosynthesis; L-isoleucine from 2-oxobutanoate: step 4/4.</text>
</comment>
<gene>
    <name evidence="14" type="ORF">DFR52_1079</name>
</gene>
<evidence type="ECO:0000256" key="1">
    <source>
        <dbReference type="ARBA" id="ARBA00001933"/>
    </source>
</evidence>
<dbReference type="RefSeq" id="WP_110034154.1">
    <property type="nucleotide sequence ID" value="NZ_QGTR01000007.1"/>
</dbReference>
<comment type="catalytic activity">
    <reaction evidence="12">
        <text>L-isoleucine + 2-oxoglutarate = (S)-3-methyl-2-oxopentanoate + L-glutamate</text>
        <dbReference type="Rhea" id="RHEA:24801"/>
        <dbReference type="ChEBI" id="CHEBI:16810"/>
        <dbReference type="ChEBI" id="CHEBI:29985"/>
        <dbReference type="ChEBI" id="CHEBI:35146"/>
        <dbReference type="ChEBI" id="CHEBI:58045"/>
        <dbReference type="EC" id="2.6.1.42"/>
    </reaction>
</comment>
<dbReference type="InterPro" id="IPR043131">
    <property type="entry name" value="BCAT-like_N"/>
</dbReference>
<dbReference type="PANTHER" id="PTHR42743">
    <property type="entry name" value="AMINO-ACID AMINOTRANSFERASE"/>
    <property type="match status" value="1"/>
</dbReference>
<evidence type="ECO:0000313" key="14">
    <source>
        <dbReference type="EMBL" id="PWV97098.1"/>
    </source>
</evidence>
<dbReference type="SUPFAM" id="SSF56752">
    <property type="entry name" value="D-aminoacid aminotransferase-like PLP-dependent enzymes"/>
    <property type="match status" value="1"/>
</dbReference>
<comment type="function">
    <text evidence="2">Acts on leucine, isoleucine and valine.</text>
</comment>
<comment type="similarity">
    <text evidence="6">Belongs to the class-IV pyridoxal-phosphate-dependent aminotransferase family.</text>
</comment>
<comment type="pathway">
    <text evidence="5">Amino-acid biosynthesis; L-leucine biosynthesis; L-leucine from 3-methyl-2-oxobutanoate: step 4/4.</text>
</comment>
<dbReference type="Proteomes" id="UP000246352">
    <property type="component" value="Unassembled WGS sequence"/>
</dbReference>
<proteinExistence type="inferred from homology"/>
<dbReference type="Pfam" id="PF01063">
    <property type="entry name" value="Aminotran_4"/>
    <property type="match status" value="1"/>
</dbReference>
<evidence type="ECO:0000256" key="2">
    <source>
        <dbReference type="ARBA" id="ARBA00003109"/>
    </source>
</evidence>
<dbReference type="Gene3D" id="3.30.470.10">
    <property type="match status" value="1"/>
</dbReference>
<evidence type="ECO:0000256" key="4">
    <source>
        <dbReference type="ARBA" id="ARBA00004931"/>
    </source>
</evidence>
<keyword evidence="9" id="KW-0663">Pyridoxal phosphate</keyword>
<dbReference type="Gene3D" id="3.20.10.10">
    <property type="entry name" value="D-amino Acid Aminotransferase, subunit A, domain 2"/>
    <property type="match status" value="1"/>
</dbReference>
<comment type="cofactor">
    <cofactor evidence="1">
        <name>pyridoxal 5'-phosphate</name>
        <dbReference type="ChEBI" id="CHEBI:597326"/>
    </cofactor>
</comment>
<evidence type="ECO:0000256" key="12">
    <source>
        <dbReference type="ARBA" id="ARBA00048798"/>
    </source>
</evidence>